<dbReference type="SUPFAM" id="SSF48452">
    <property type="entry name" value="TPR-like"/>
    <property type="match status" value="1"/>
</dbReference>
<proteinExistence type="predicted"/>
<dbReference type="SMART" id="SM00317">
    <property type="entry name" value="SET"/>
    <property type="match status" value="1"/>
</dbReference>
<accession>A0A9D4ZDK2</accession>
<evidence type="ECO:0000313" key="4">
    <source>
        <dbReference type="Proteomes" id="UP000886520"/>
    </source>
</evidence>
<dbReference type="InterPro" id="IPR046341">
    <property type="entry name" value="SET_dom_sf"/>
</dbReference>
<dbReference type="Pfam" id="PF00515">
    <property type="entry name" value="TPR_1"/>
    <property type="match status" value="1"/>
</dbReference>
<evidence type="ECO:0000259" key="2">
    <source>
        <dbReference type="PROSITE" id="PS50280"/>
    </source>
</evidence>
<sequence length="688" mass="76503">MADVQAAAATSSRSGLCGELFHDAFLIPWSPSAPLRVCVGLQLQADSGVRYNRVTLHIHHAASSDTPPSSVQRLYPKGAMVSFPGLSAKDFSNRLVHREPGTFPFLTVKVPSMLQVLSFFPPTVMVTFQFMDSSQLRDQGNYHFRQKNYDGAVQLYGMCIDKLVASGDPAIDAKSLVLAYCNRAQCFLLLGRWIEAYDDCIKALELDPHHGKSSFRLGKALHHMQEYSLACDVLEKTGERNCPENTGGVVAEQLEKSRTFLAQSTLGNYGEFLQKYLTSAESCKAGHNAPECSEYLEPVAIRLTPDGKGRGLFATKDLKAGSLVLVSNAMAMARWKNSKDTFRSLQGDVVTELVQRCMRSKADLQRLDTLPDSSQSKRTDVPSMSLFGPNQAARAGVEPPQGHAIIRDCQLEDVDAERIERIFLTTGYASDGEHRSDLARALIGADLFCGLWLLPSFINHSCFSNLSQIDVGRAAFFHATRDINAGDELTVSYIDAHDSWALYRRQRCSQFGFECHCKRCAVEAAYDEKIKHISSVYTENMVYNSFIDPGAQRFLAGLAPQIEAVIQDASDEEKYIIQTAYIAAYVSYYMEIRSSAGSSILIHEGEVPPPASLARALRFCVPGHYKTICRLRDELYVPLEVSDFCSWIGSDCGQNEQTGLELLRRMEAGTWPWQIRMNKQMAQHGLRN</sequence>
<organism evidence="3 4">
    <name type="scientific">Adiantum capillus-veneris</name>
    <name type="common">Maidenhair fern</name>
    <dbReference type="NCBI Taxonomy" id="13818"/>
    <lineage>
        <taxon>Eukaryota</taxon>
        <taxon>Viridiplantae</taxon>
        <taxon>Streptophyta</taxon>
        <taxon>Embryophyta</taxon>
        <taxon>Tracheophyta</taxon>
        <taxon>Polypodiopsida</taxon>
        <taxon>Polypodiidae</taxon>
        <taxon>Polypodiales</taxon>
        <taxon>Pteridineae</taxon>
        <taxon>Pteridaceae</taxon>
        <taxon>Vittarioideae</taxon>
        <taxon>Adiantum</taxon>
    </lineage>
</organism>
<feature type="domain" description="SET" evidence="2">
    <location>
        <begin position="297"/>
        <end position="494"/>
    </location>
</feature>
<dbReference type="Pfam" id="PF00856">
    <property type="entry name" value="SET"/>
    <property type="match status" value="1"/>
</dbReference>
<gene>
    <name evidence="3" type="ORF">GOP47_0017041</name>
</gene>
<dbReference type="SUPFAM" id="SSF82199">
    <property type="entry name" value="SET domain"/>
    <property type="match status" value="1"/>
</dbReference>
<dbReference type="AlphaFoldDB" id="A0A9D4ZDK2"/>
<dbReference type="Gene3D" id="1.25.40.10">
    <property type="entry name" value="Tetratricopeptide repeat domain"/>
    <property type="match status" value="1"/>
</dbReference>
<dbReference type="CDD" id="cd20071">
    <property type="entry name" value="SET_SMYD"/>
    <property type="match status" value="1"/>
</dbReference>
<evidence type="ECO:0000313" key="3">
    <source>
        <dbReference type="EMBL" id="KAI5068696.1"/>
    </source>
</evidence>
<dbReference type="InterPro" id="IPR053209">
    <property type="entry name" value="Gramillin-biosynth_MTr"/>
</dbReference>
<dbReference type="EMBL" id="JABFUD020000016">
    <property type="protein sequence ID" value="KAI5068696.1"/>
    <property type="molecule type" value="Genomic_DNA"/>
</dbReference>
<feature type="repeat" description="TPR" evidence="1">
    <location>
        <begin position="177"/>
        <end position="210"/>
    </location>
</feature>
<protein>
    <recommendedName>
        <fullName evidence="2">SET domain-containing protein</fullName>
    </recommendedName>
</protein>
<keyword evidence="1" id="KW-0802">TPR repeat</keyword>
<dbReference type="PANTHER" id="PTHR47643:SF2">
    <property type="entry name" value="TPR DOMAIN PROTEIN (AFU_ORTHOLOGUE AFUA_5G12710)"/>
    <property type="match status" value="1"/>
</dbReference>
<comment type="caution">
    <text evidence="3">The sequence shown here is derived from an EMBL/GenBank/DDBJ whole genome shotgun (WGS) entry which is preliminary data.</text>
</comment>
<evidence type="ECO:0000256" key="1">
    <source>
        <dbReference type="PROSITE-ProRule" id="PRU00339"/>
    </source>
</evidence>
<dbReference type="PROSITE" id="PS50280">
    <property type="entry name" value="SET"/>
    <property type="match status" value="1"/>
</dbReference>
<dbReference type="InterPro" id="IPR019734">
    <property type="entry name" value="TPR_rpt"/>
</dbReference>
<dbReference type="Proteomes" id="UP000886520">
    <property type="component" value="Chromosome 16"/>
</dbReference>
<dbReference type="Gene3D" id="2.170.270.10">
    <property type="entry name" value="SET domain"/>
    <property type="match status" value="1"/>
</dbReference>
<dbReference type="InterPro" id="IPR011990">
    <property type="entry name" value="TPR-like_helical_dom_sf"/>
</dbReference>
<keyword evidence="4" id="KW-1185">Reference proteome</keyword>
<dbReference type="PANTHER" id="PTHR47643">
    <property type="entry name" value="TPR DOMAIN PROTEIN (AFU_ORTHOLOGUE AFUA_5G12710)"/>
    <property type="match status" value="1"/>
</dbReference>
<dbReference type="InterPro" id="IPR001214">
    <property type="entry name" value="SET_dom"/>
</dbReference>
<dbReference type="PROSITE" id="PS50005">
    <property type="entry name" value="TPR"/>
    <property type="match status" value="1"/>
</dbReference>
<reference evidence="3" key="1">
    <citation type="submission" date="2021-01" db="EMBL/GenBank/DDBJ databases">
        <title>Adiantum capillus-veneris genome.</title>
        <authorList>
            <person name="Fang Y."/>
            <person name="Liao Q."/>
        </authorList>
    </citation>
    <scope>NUCLEOTIDE SEQUENCE</scope>
    <source>
        <strain evidence="3">H3</strain>
        <tissue evidence="3">Leaf</tissue>
    </source>
</reference>
<dbReference type="SMART" id="SM00028">
    <property type="entry name" value="TPR"/>
    <property type="match status" value="2"/>
</dbReference>
<name>A0A9D4ZDK2_ADICA</name>
<dbReference type="OrthoDB" id="1028014at2759"/>